<feature type="region of interest" description="Disordered" evidence="1">
    <location>
        <begin position="88"/>
        <end position="153"/>
    </location>
</feature>
<proteinExistence type="predicted"/>
<evidence type="ECO:0000313" key="2">
    <source>
        <dbReference type="EMBL" id="OEL15946.1"/>
    </source>
</evidence>
<dbReference type="AlphaFoldDB" id="A0A1E5UST5"/>
<evidence type="ECO:0000313" key="3">
    <source>
        <dbReference type="Proteomes" id="UP000095767"/>
    </source>
</evidence>
<dbReference type="EMBL" id="LWDX02064815">
    <property type="protein sequence ID" value="OEL15946.1"/>
    <property type="molecule type" value="Genomic_DNA"/>
</dbReference>
<sequence>MCFELLRSNRTGEWSGPFTELLRTSANIHSKEDALAVVSVIIDRTLDQLLGASFDSDVDDMRPMSCDVRPLSWDLGGRAGKGECLFGRGGEKGSLVPSDEGGAGDWGGIEGAPGRHGGEEGSLMPGNGGGARDWGGIKGPGRRGEEEEGDSSS</sequence>
<comment type="caution">
    <text evidence="2">The sequence shown here is derived from an EMBL/GenBank/DDBJ whole genome shotgun (WGS) entry which is preliminary data.</text>
</comment>
<keyword evidence="3" id="KW-1185">Reference proteome</keyword>
<gene>
    <name evidence="2" type="ORF">BAE44_0023036</name>
</gene>
<evidence type="ECO:0000256" key="1">
    <source>
        <dbReference type="SAM" id="MobiDB-lite"/>
    </source>
</evidence>
<organism evidence="2 3">
    <name type="scientific">Dichanthelium oligosanthes</name>
    <dbReference type="NCBI Taxonomy" id="888268"/>
    <lineage>
        <taxon>Eukaryota</taxon>
        <taxon>Viridiplantae</taxon>
        <taxon>Streptophyta</taxon>
        <taxon>Embryophyta</taxon>
        <taxon>Tracheophyta</taxon>
        <taxon>Spermatophyta</taxon>
        <taxon>Magnoliopsida</taxon>
        <taxon>Liliopsida</taxon>
        <taxon>Poales</taxon>
        <taxon>Poaceae</taxon>
        <taxon>PACMAD clade</taxon>
        <taxon>Panicoideae</taxon>
        <taxon>Panicodae</taxon>
        <taxon>Paniceae</taxon>
        <taxon>Dichantheliinae</taxon>
        <taxon>Dichanthelium</taxon>
    </lineage>
</organism>
<reference evidence="2 3" key="1">
    <citation type="submission" date="2016-09" db="EMBL/GenBank/DDBJ databases">
        <title>The draft genome of Dichanthelium oligosanthes: A C3 panicoid grass species.</title>
        <authorList>
            <person name="Studer A.J."/>
            <person name="Schnable J.C."/>
            <person name="Brutnell T.P."/>
        </authorList>
    </citation>
    <scope>NUCLEOTIDE SEQUENCE [LARGE SCALE GENOMIC DNA]</scope>
    <source>
        <strain evidence="3">cv. Kellogg 1175</strain>
        <tissue evidence="2">Leaf</tissue>
    </source>
</reference>
<dbReference type="Proteomes" id="UP000095767">
    <property type="component" value="Unassembled WGS sequence"/>
</dbReference>
<feature type="compositionally biased region" description="Gly residues" evidence="1">
    <location>
        <begin position="126"/>
        <end position="139"/>
    </location>
</feature>
<accession>A0A1E5UST5</accession>
<feature type="compositionally biased region" description="Gly residues" evidence="1">
    <location>
        <begin position="101"/>
        <end position="115"/>
    </location>
</feature>
<name>A0A1E5UST5_9POAL</name>
<protein>
    <submittedName>
        <fullName evidence="2">Uncharacterized protein</fullName>
    </submittedName>
</protein>
<dbReference type="STRING" id="888268.A0A1E5UST5"/>